<reference evidence="2" key="2">
    <citation type="submission" date="2025-08" db="UniProtKB">
        <authorList>
            <consortium name="Ensembl"/>
        </authorList>
    </citation>
    <scope>IDENTIFICATION</scope>
</reference>
<dbReference type="AlphaFoldDB" id="A0AAQ4Q9F3"/>
<dbReference type="Ensembl" id="ENSGACT00000071455.1">
    <property type="protein sequence ID" value="ENSGACP00000046821.1"/>
    <property type="gene ID" value="ENSGACG00000029539.1"/>
</dbReference>
<keyword evidence="3" id="KW-1185">Reference proteome</keyword>
<proteinExistence type="predicted"/>
<evidence type="ECO:0000313" key="3">
    <source>
        <dbReference type="Proteomes" id="UP000007635"/>
    </source>
</evidence>
<organism evidence="2 3">
    <name type="scientific">Gasterosteus aculeatus aculeatus</name>
    <name type="common">three-spined stickleback</name>
    <dbReference type="NCBI Taxonomy" id="481459"/>
    <lineage>
        <taxon>Eukaryota</taxon>
        <taxon>Metazoa</taxon>
        <taxon>Chordata</taxon>
        <taxon>Craniata</taxon>
        <taxon>Vertebrata</taxon>
        <taxon>Euteleostomi</taxon>
        <taxon>Actinopterygii</taxon>
        <taxon>Neopterygii</taxon>
        <taxon>Teleostei</taxon>
        <taxon>Neoteleostei</taxon>
        <taxon>Acanthomorphata</taxon>
        <taxon>Eupercaria</taxon>
        <taxon>Perciformes</taxon>
        <taxon>Cottioidei</taxon>
        <taxon>Gasterosteales</taxon>
        <taxon>Gasterosteidae</taxon>
        <taxon>Gasterosteus</taxon>
    </lineage>
</organism>
<dbReference type="GeneTree" id="ENSGT00940000176950"/>
<sequence>DALNIASISSVLRPLHTEGPRGPGGEAGPQGEVARPVDALSSGAAVQTELQVLGGVVGLRQLLRDPHRQGQIAAQLANDDGHADVAGVQLHVAPRVDGVSAAHRSIVEGGGEAVCDGLVDPLVRTTLVGLEDDGDL</sequence>
<name>A0AAQ4Q9F3_GASAC</name>
<accession>A0AAQ4Q9F3</accession>
<evidence type="ECO:0000256" key="1">
    <source>
        <dbReference type="SAM" id="MobiDB-lite"/>
    </source>
</evidence>
<feature type="region of interest" description="Disordered" evidence="1">
    <location>
        <begin position="1"/>
        <end position="33"/>
    </location>
</feature>
<reference evidence="2 3" key="1">
    <citation type="journal article" date="2021" name="G3 (Bethesda)">
        <title>Improved contiguity of the threespine stickleback genome using long-read sequencing.</title>
        <authorList>
            <person name="Nath S."/>
            <person name="Shaw D.E."/>
            <person name="White M.A."/>
        </authorList>
    </citation>
    <scope>NUCLEOTIDE SEQUENCE [LARGE SCALE GENOMIC DNA]</scope>
    <source>
        <strain evidence="2 3">Lake Benthic</strain>
    </source>
</reference>
<feature type="compositionally biased region" description="Polar residues" evidence="1">
    <location>
        <begin position="1"/>
        <end position="10"/>
    </location>
</feature>
<reference evidence="2" key="3">
    <citation type="submission" date="2025-09" db="UniProtKB">
        <authorList>
            <consortium name="Ensembl"/>
        </authorList>
    </citation>
    <scope>IDENTIFICATION</scope>
</reference>
<protein>
    <submittedName>
        <fullName evidence="2">Uncharacterized protein</fullName>
    </submittedName>
</protein>
<evidence type="ECO:0000313" key="2">
    <source>
        <dbReference type="Ensembl" id="ENSGACP00000046821.1"/>
    </source>
</evidence>
<dbReference type="Proteomes" id="UP000007635">
    <property type="component" value="Chromosome XIII"/>
</dbReference>